<dbReference type="GO" id="GO:0005730">
    <property type="term" value="C:nucleolus"/>
    <property type="evidence" value="ECO:0007669"/>
    <property type="project" value="UniProtKB-SubCell"/>
</dbReference>
<proteinExistence type="inferred from homology"/>
<dbReference type="Pfam" id="PF10153">
    <property type="entry name" value="Efg1"/>
    <property type="match status" value="1"/>
</dbReference>
<evidence type="ECO:0000256" key="3">
    <source>
        <dbReference type="ARBA" id="ARBA00018689"/>
    </source>
</evidence>
<keyword evidence="7" id="KW-0539">Nucleus</keyword>
<keyword evidence="6" id="KW-0175">Coiled coil</keyword>
<feature type="compositionally biased region" description="Basic and acidic residues" evidence="8">
    <location>
        <begin position="86"/>
        <end position="106"/>
    </location>
</feature>
<dbReference type="EMBL" id="CAACVS010000676">
    <property type="protein sequence ID" value="VEU44935.1"/>
    <property type="molecule type" value="Genomic_DNA"/>
</dbReference>
<feature type="compositionally biased region" description="Acidic residues" evidence="8">
    <location>
        <begin position="385"/>
        <end position="396"/>
    </location>
</feature>
<keyword evidence="10" id="KW-1185">Reference proteome</keyword>
<sequence>MRVPTKHGLDRKFKPWRKGKSANSNKRSSLKQQLRGHERLLSKILKSAENKDGADETRTKELKSKIAALKIEISQKQQSMVEKKHAEKAHGQRFLDRQRLTREEKKVRKSNGADQEQQLLKLALDKVYVAHHPNDVKYMPLFKHGKRVTDQSRQLFRRAVTRKRILRDINKVTRVNWIGSDQYERLPKDEWTIQDEERVFGGSVSRSNKEKTGSVTKTEDSRFAMASNHEELLRAAAEAESDLLQQDDHTAKPGTSGSAEPEKGVTEKNDSSSSDDDSSDSEDEEVNPLSNTAKTSRNESAAQQKAKEENSSSSSDSDSSDSDSDDDETKTSSSKADTSKRKSASGSSTSDSDSSSDSDSDSSDDEGDDKKQSSGANLQTSTTSSEDEEEEVDDFLVDATGDHDVFKKPAVKVPAMSAYRGDKSKGFDTQSQRPGEYRKKRIRRY</sequence>
<protein>
    <recommendedName>
        <fullName evidence="3">rRNA-processing protein EFG1</fullName>
    </recommendedName>
    <alternativeName>
        <fullName evidence="4">rRNA-processing protein efg1</fullName>
    </alternativeName>
</protein>
<dbReference type="InterPro" id="IPR050786">
    <property type="entry name" value="EFG1_rRNA-proc"/>
</dbReference>
<feature type="compositionally biased region" description="Polar residues" evidence="8">
    <location>
        <begin position="288"/>
        <end position="303"/>
    </location>
</feature>
<feature type="compositionally biased region" description="Polar residues" evidence="8">
    <location>
        <begin position="21"/>
        <end position="32"/>
    </location>
</feature>
<evidence type="ECO:0000256" key="1">
    <source>
        <dbReference type="ARBA" id="ARBA00004604"/>
    </source>
</evidence>
<dbReference type="AlphaFoldDB" id="A0A448ZSA8"/>
<feature type="region of interest" description="Disordered" evidence="8">
    <location>
        <begin position="202"/>
        <end position="223"/>
    </location>
</feature>
<feature type="region of interest" description="Disordered" evidence="8">
    <location>
        <begin position="247"/>
        <end position="445"/>
    </location>
</feature>
<keyword evidence="5" id="KW-0698">rRNA processing</keyword>
<dbReference type="GO" id="GO:0030688">
    <property type="term" value="C:preribosome, small subunit precursor"/>
    <property type="evidence" value="ECO:0007669"/>
    <property type="project" value="TreeGrafter"/>
</dbReference>
<evidence type="ECO:0000256" key="5">
    <source>
        <dbReference type="ARBA" id="ARBA00022552"/>
    </source>
</evidence>
<dbReference type="PANTHER" id="PTHR33911">
    <property type="entry name" value="RRNA-PROCESSING PROTEIN EFG1"/>
    <property type="match status" value="1"/>
</dbReference>
<feature type="compositionally biased region" description="Basic and acidic residues" evidence="8">
    <location>
        <begin position="207"/>
        <end position="223"/>
    </location>
</feature>
<evidence type="ECO:0000256" key="6">
    <source>
        <dbReference type="ARBA" id="ARBA00023054"/>
    </source>
</evidence>
<dbReference type="PANTHER" id="PTHR33911:SF1">
    <property type="entry name" value="RRNA-PROCESSING PROTEIN EFG1"/>
    <property type="match status" value="1"/>
</dbReference>
<name>A0A448ZSA8_9STRA</name>
<dbReference type="OrthoDB" id="47732at2759"/>
<feature type="region of interest" description="Disordered" evidence="8">
    <location>
        <begin position="1"/>
        <end position="36"/>
    </location>
</feature>
<evidence type="ECO:0000256" key="8">
    <source>
        <dbReference type="SAM" id="MobiDB-lite"/>
    </source>
</evidence>
<accession>A0A448ZSA8</accession>
<feature type="region of interest" description="Disordered" evidence="8">
    <location>
        <begin position="86"/>
        <end position="114"/>
    </location>
</feature>
<evidence type="ECO:0000313" key="9">
    <source>
        <dbReference type="EMBL" id="VEU44935.1"/>
    </source>
</evidence>
<evidence type="ECO:0000313" key="10">
    <source>
        <dbReference type="Proteomes" id="UP000291116"/>
    </source>
</evidence>
<comment type="subcellular location">
    <subcellularLocation>
        <location evidence="1">Nucleus</location>
        <location evidence="1">Nucleolus</location>
    </subcellularLocation>
</comment>
<feature type="compositionally biased region" description="Acidic residues" evidence="8">
    <location>
        <begin position="354"/>
        <end position="367"/>
    </location>
</feature>
<organism evidence="9 10">
    <name type="scientific">Pseudo-nitzschia multistriata</name>
    <dbReference type="NCBI Taxonomy" id="183589"/>
    <lineage>
        <taxon>Eukaryota</taxon>
        <taxon>Sar</taxon>
        <taxon>Stramenopiles</taxon>
        <taxon>Ochrophyta</taxon>
        <taxon>Bacillariophyta</taxon>
        <taxon>Bacillariophyceae</taxon>
        <taxon>Bacillariophycidae</taxon>
        <taxon>Bacillariales</taxon>
        <taxon>Bacillariaceae</taxon>
        <taxon>Pseudo-nitzschia</taxon>
    </lineage>
</organism>
<evidence type="ECO:0000256" key="4">
    <source>
        <dbReference type="ARBA" id="ARBA00019827"/>
    </source>
</evidence>
<dbReference type="Proteomes" id="UP000291116">
    <property type="component" value="Unassembled WGS sequence"/>
</dbReference>
<feature type="compositionally biased region" description="Low complexity" evidence="8">
    <location>
        <begin position="344"/>
        <end position="353"/>
    </location>
</feature>
<reference evidence="9 10" key="1">
    <citation type="submission" date="2019-01" db="EMBL/GenBank/DDBJ databases">
        <authorList>
            <person name="Ferrante I. M."/>
        </authorList>
    </citation>
    <scope>NUCLEOTIDE SEQUENCE [LARGE SCALE GENOMIC DNA]</scope>
    <source>
        <strain evidence="9 10">B856</strain>
    </source>
</reference>
<feature type="compositionally biased region" description="Acidic residues" evidence="8">
    <location>
        <begin position="273"/>
        <end position="286"/>
    </location>
</feature>
<dbReference type="InterPro" id="IPR019310">
    <property type="entry name" value="Efg1"/>
</dbReference>
<dbReference type="GO" id="GO:0000462">
    <property type="term" value="P:maturation of SSU-rRNA from tricistronic rRNA transcript (SSU-rRNA, 5.8S rRNA, LSU-rRNA)"/>
    <property type="evidence" value="ECO:0007669"/>
    <property type="project" value="TreeGrafter"/>
</dbReference>
<comment type="similarity">
    <text evidence="2">Belongs to the EFG1 family.</text>
</comment>
<evidence type="ECO:0000256" key="7">
    <source>
        <dbReference type="ARBA" id="ARBA00023242"/>
    </source>
</evidence>
<feature type="compositionally biased region" description="Basic and acidic residues" evidence="8">
    <location>
        <begin position="260"/>
        <end position="270"/>
    </location>
</feature>
<feature type="compositionally biased region" description="Acidic residues" evidence="8">
    <location>
        <begin position="318"/>
        <end position="328"/>
    </location>
</feature>
<gene>
    <name evidence="9" type="ORF">PSNMU_V1.4_AUG-EV-PASAV3_0120760</name>
</gene>
<evidence type="ECO:0000256" key="2">
    <source>
        <dbReference type="ARBA" id="ARBA00006916"/>
    </source>
</evidence>